<dbReference type="Pfam" id="PF01494">
    <property type="entry name" value="FAD_binding_3"/>
    <property type="match status" value="1"/>
</dbReference>
<gene>
    <name evidence="6" type="ORF">I316_06789</name>
</gene>
<dbReference type="EMBL" id="KV700133">
    <property type="protein sequence ID" value="OCF31590.1"/>
    <property type="molecule type" value="Genomic_DNA"/>
</dbReference>
<evidence type="ECO:0000256" key="4">
    <source>
        <dbReference type="ARBA" id="ARBA00023033"/>
    </source>
</evidence>
<organism evidence="6 7">
    <name type="scientific">Kwoniella heveanensis BCC8398</name>
    <dbReference type="NCBI Taxonomy" id="1296120"/>
    <lineage>
        <taxon>Eukaryota</taxon>
        <taxon>Fungi</taxon>
        <taxon>Dikarya</taxon>
        <taxon>Basidiomycota</taxon>
        <taxon>Agaricomycotina</taxon>
        <taxon>Tremellomycetes</taxon>
        <taxon>Tremellales</taxon>
        <taxon>Cryptococcaceae</taxon>
        <taxon>Kwoniella</taxon>
    </lineage>
</organism>
<dbReference type="PRINTS" id="PR00420">
    <property type="entry name" value="RNGMNOXGNASE"/>
</dbReference>
<dbReference type="GO" id="GO:0004497">
    <property type="term" value="F:monooxygenase activity"/>
    <property type="evidence" value="ECO:0007669"/>
    <property type="project" value="UniProtKB-KW"/>
</dbReference>
<dbReference type="GO" id="GO:0071949">
    <property type="term" value="F:FAD binding"/>
    <property type="evidence" value="ECO:0007669"/>
    <property type="project" value="InterPro"/>
</dbReference>
<dbReference type="Proteomes" id="UP000092666">
    <property type="component" value="Unassembled WGS sequence"/>
</dbReference>
<dbReference type="Gene3D" id="3.50.50.60">
    <property type="entry name" value="FAD/NAD(P)-binding domain"/>
    <property type="match status" value="1"/>
</dbReference>
<evidence type="ECO:0000256" key="1">
    <source>
        <dbReference type="ARBA" id="ARBA00022630"/>
    </source>
</evidence>
<dbReference type="PANTHER" id="PTHR47178:SF5">
    <property type="entry name" value="FAD-BINDING DOMAIN-CONTAINING PROTEIN"/>
    <property type="match status" value="1"/>
</dbReference>
<dbReference type="AlphaFoldDB" id="A0A1B9GKK0"/>
<reference evidence="7" key="2">
    <citation type="submission" date="2013-12" db="EMBL/GenBank/DDBJ databases">
        <title>Evolution of pathogenesis and genome organization in the Tremellales.</title>
        <authorList>
            <person name="Cuomo C."/>
            <person name="Litvintseva A."/>
            <person name="Heitman J."/>
            <person name="Chen Y."/>
            <person name="Sun S."/>
            <person name="Springer D."/>
            <person name="Dromer F."/>
            <person name="Young S."/>
            <person name="Zeng Q."/>
            <person name="Chapman S."/>
            <person name="Gujja S."/>
            <person name="Saif S."/>
            <person name="Birren B."/>
        </authorList>
    </citation>
    <scope>NUCLEOTIDE SEQUENCE [LARGE SCALE GENOMIC DNA]</scope>
    <source>
        <strain evidence="7">BCC8398</strain>
    </source>
</reference>
<sequence length="486" mass="51714">MASPTTTDAPTSSPASLKAFKIVIVGGGIAGLALAHMLEGAKSGKRGSNLLITVYEQRAEDTSFVKYPLQLSEDARTALKSILSVQEYNNLVAASDYGITHGGVSIHTPQLTRLYSDKATGDDQPNRNHALPQFTHRWVLKDILKQGVNLVRGKRVVRTRHEAASEGTEVHAGKIRVVFDDGSHELADLVVGADGVGSVIRAQLSPSSDAARFPLLPYVVLQFKLAAPFESLAHILPDMNGINQFVGTKSTSLTLVPLHSAEGSSPLPAMTPRAALIQSEQGPFAEADASVLAVKKALEDPKAGYIFAKAIIPCPSGWEDFTEGAWIDKILEILRSEGYANEIVTAVEDDLIPGTLGAWGIVSSGVGKSAPWTEHAGGRMVFIGDAMHAIPPIGGHGCAAALRDAAELADTILYSSEAGGRGTKIESLLPSFQKEMIIRSETYLKEVTQQLNAIMASGINAYVKRGVWGAMDLYAPIAGWMSGLTR</sequence>
<proteinExistence type="predicted"/>
<dbReference type="SUPFAM" id="SSF51905">
    <property type="entry name" value="FAD/NAD(P)-binding domain"/>
    <property type="match status" value="1"/>
</dbReference>
<dbReference type="PANTHER" id="PTHR47178">
    <property type="entry name" value="MONOOXYGENASE, FAD-BINDING"/>
    <property type="match status" value="1"/>
</dbReference>
<protein>
    <recommendedName>
        <fullName evidence="5">FAD-binding domain-containing protein</fullName>
    </recommendedName>
</protein>
<keyword evidence="4" id="KW-0503">Monooxygenase</keyword>
<dbReference type="OrthoDB" id="47494at2759"/>
<keyword evidence="7" id="KW-1185">Reference proteome</keyword>
<evidence type="ECO:0000259" key="5">
    <source>
        <dbReference type="Pfam" id="PF01494"/>
    </source>
</evidence>
<name>A0A1B9GKK0_9TREE</name>
<dbReference type="InterPro" id="IPR002938">
    <property type="entry name" value="FAD-bd"/>
</dbReference>
<evidence type="ECO:0000256" key="2">
    <source>
        <dbReference type="ARBA" id="ARBA00022827"/>
    </source>
</evidence>
<dbReference type="InterPro" id="IPR036188">
    <property type="entry name" value="FAD/NAD-bd_sf"/>
</dbReference>
<evidence type="ECO:0000256" key="3">
    <source>
        <dbReference type="ARBA" id="ARBA00023002"/>
    </source>
</evidence>
<keyword evidence="3" id="KW-0560">Oxidoreductase</keyword>
<evidence type="ECO:0000313" key="7">
    <source>
        <dbReference type="Proteomes" id="UP000092666"/>
    </source>
</evidence>
<keyword evidence="2" id="KW-0274">FAD</keyword>
<reference evidence="6 7" key="1">
    <citation type="submission" date="2013-07" db="EMBL/GenBank/DDBJ databases">
        <title>The Genome Sequence of Cryptococcus heveanensis BCC8398.</title>
        <authorList>
            <consortium name="The Broad Institute Genome Sequencing Platform"/>
            <person name="Cuomo C."/>
            <person name="Litvintseva A."/>
            <person name="Chen Y."/>
            <person name="Heitman J."/>
            <person name="Sun S."/>
            <person name="Springer D."/>
            <person name="Dromer F."/>
            <person name="Young S.K."/>
            <person name="Zeng Q."/>
            <person name="Gargeya S."/>
            <person name="Fitzgerald M."/>
            <person name="Abouelleil A."/>
            <person name="Alvarado L."/>
            <person name="Berlin A.M."/>
            <person name="Chapman S.B."/>
            <person name="Dewar J."/>
            <person name="Goldberg J."/>
            <person name="Griggs A."/>
            <person name="Gujja S."/>
            <person name="Hansen M."/>
            <person name="Howarth C."/>
            <person name="Imamovic A."/>
            <person name="Larimer J."/>
            <person name="McCowan C."/>
            <person name="Murphy C."/>
            <person name="Pearson M."/>
            <person name="Priest M."/>
            <person name="Roberts A."/>
            <person name="Saif S."/>
            <person name="Shea T."/>
            <person name="Sykes S."/>
            <person name="Wortman J."/>
            <person name="Nusbaum C."/>
            <person name="Birren B."/>
        </authorList>
    </citation>
    <scope>NUCLEOTIDE SEQUENCE [LARGE SCALE GENOMIC DNA]</scope>
    <source>
        <strain evidence="6 7">BCC8398</strain>
    </source>
</reference>
<evidence type="ECO:0000313" key="6">
    <source>
        <dbReference type="EMBL" id="OCF31590.1"/>
    </source>
</evidence>
<dbReference type="STRING" id="1296120.A0A1B9GKK0"/>
<accession>A0A1B9GKK0</accession>
<feature type="domain" description="FAD-binding" evidence="5">
    <location>
        <begin position="376"/>
        <end position="413"/>
    </location>
</feature>
<keyword evidence="1" id="KW-0285">Flavoprotein</keyword>